<protein>
    <submittedName>
        <fullName evidence="2">Uncharacterized protein</fullName>
    </submittedName>
</protein>
<dbReference type="Bgee" id="ENSLOCG00000017142">
    <property type="expression patterns" value="Expressed in camera-type eye and 13 other cell types or tissues"/>
</dbReference>
<evidence type="ECO:0000313" key="2">
    <source>
        <dbReference type="Ensembl" id="ENSLOCP00000021185.1"/>
    </source>
</evidence>
<feature type="signal peptide" evidence="1">
    <location>
        <begin position="1"/>
        <end position="18"/>
    </location>
</feature>
<dbReference type="PANTHER" id="PTHR14709">
    <property type="entry name" value="GLUTAMINE AND SERINE-RICH PROTEIN 1-RELATED"/>
    <property type="match status" value="1"/>
</dbReference>
<dbReference type="HOGENOM" id="CLU_1471453_0_0_1"/>
<keyword evidence="3" id="KW-1185">Reference proteome</keyword>
<evidence type="ECO:0000256" key="1">
    <source>
        <dbReference type="SAM" id="SignalP"/>
    </source>
</evidence>
<dbReference type="AlphaFoldDB" id="W5NKM6"/>
<feature type="chain" id="PRO_5004867865" evidence="1">
    <location>
        <begin position="19"/>
        <end position="184"/>
    </location>
</feature>
<dbReference type="Ensembl" id="ENSLOCT00000021221.1">
    <property type="protein sequence ID" value="ENSLOCP00000021185.1"/>
    <property type="gene ID" value="ENSLOCG00000017142.1"/>
</dbReference>
<reference evidence="2" key="2">
    <citation type="submission" date="2025-08" db="UniProtKB">
        <authorList>
            <consortium name="Ensembl"/>
        </authorList>
    </citation>
    <scope>IDENTIFICATION</scope>
</reference>
<dbReference type="GeneTree" id="ENSGT00440000037417"/>
<name>W5NKM6_LEPOC</name>
<dbReference type="InterPro" id="IPR052466">
    <property type="entry name" value="DNA_MethProtect_Complex"/>
</dbReference>
<dbReference type="InParanoid" id="W5NKM6"/>
<evidence type="ECO:0000313" key="3">
    <source>
        <dbReference type="Proteomes" id="UP000018468"/>
    </source>
</evidence>
<reference evidence="2" key="3">
    <citation type="submission" date="2025-09" db="UniProtKB">
        <authorList>
            <consortium name="Ensembl"/>
        </authorList>
    </citation>
    <scope>IDENTIFICATION</scope>
</reference>
<organism evidence="2 3">
    <name type="scientific">Lepisosteus oculatus</name>
    <name type="common">Spotted gar</name>
    <dbReference type="NCBI Taxonomy" id="7918"/>
    <lineage>
        <taxon>Eukaryota</taxon>
        <taxon>Metazoa</taxon>
        <taxon>Chordata</taxon>
        <taxon>Craniata</taxon>
        <taxon>Vertebrata</taxon>
        <taxon>Euteleostomi</taxon>
        <taxon>Actinopterygii</taxon>
        <taxon>Neopterygii</taxon>
        <taxon>Holostei</taxon>
        <taxon>Semionotiformes</taxon>
        <taxon>Lepisosteidae</taxon>
        <taxon>Lepisosteus</taxon>
    </lineage>
</organism>
<sequence>SPLCLSLSPLSLSSVCLSLLSPLSSVSLTQYHGDGLSSLVTHSLCPVSPLSLSVSLSSLVSPLSLSHSVPWGWSVLSGHPFTLSCTPSYLHQEALHSYPQMSADPLDSGAVRVRLGGESYNRKTLNRVKRSLPKQQDFKLSTETCRIYSLYHSLHHYKYHTFLHCKREVTVLLHSSPLCLSVQC</sequence>
<reference evidence="3" key="1">
    <citation type="submission" date="2011-12" db="EMBL/GenBank/DDBJ databases">
        <title>The Draft Genome of Lepisosteus oculatus.</title>
        <authorList>
            <consortium name="The Broad Institute Genome Assembly &amp; Analysis Group"/>
            <consortium name="Computational R&amp;D Group"/>
            <consortium name="and Sequencing Platform"/>
            <person name="Di Palma F."/>
            <person name="Alfoldi J."/>
            <person name="Johnson J."/>
            <person name="Berlin A."/>
            <person name="Gnerre S."/>
            <person name="Jaffe D."/>
            <person name="MacCallum I."/>
            <person name="Young S."/>
            <person name="Walker B.J."/>
            <person name="Lander E.S."/>
            <person name="Lindblad-Toh K."/>
        </authorList>
    </citation>
    <scope>NUCLEOTIDE SEQUENCE [LARGE SCALE GENOMIC DNA]</scope>
</reference>
<keyword evidence="1" id="KW-0732">Signal</keyword>
<dbReference type="EMBL" id="AHAT01037810">
    <property type="status" value="NOT_ANNOTATED_CDS"/>
    <property type="molecule type" value="Genomic_DNA"/>
</dbReference>
<proteinExistence type="predicted"/>
<dbReference type="PANTHER" id="PTHR14709:SF1">
    <property type="entry name" value="PROLINE-RICH PROTEIN 12"/>
    <property type="match status" value="1"/>
</dbReference>
<dbReference type="Proteomes" id="UP000018468">
    <property type="component" value="Linkage group LG8"/>
</dbReference>
<dbReference type="eggNOG" id="KOG4805">
    <property type="taxonomic scope" value="Eukaryota"/>
</dbReference>
<accession>W5NKM6</accession>